<feature type="domain" description="Activator of Hsp90 ATPase homologue 1/2-like C-terminal" evidence="2">
    <location>
        <begin position="24"/>
        <end position="155"/>
    </location>
</feature>
<dbReference type="RefSeq" id="WP_255865971.1">
    <property type="nucleotide sequence ID" value="NZ_CP104263.1"/>
</dbReference>
<organism evidence="3 4">
    <name type="scientific">Arthrobacter jinronghuae</name>
    <dbReference type="NCBI Taxonomy" id="2964609"/>
    <lineage>
        <taxon>Bacteria</taxon>
        <taxon>Bacillati</taxon>
        <taxon>Actinomycetota</taxon>
        <taxon>Actinomycetes</taxon>
        <taxon>Micrococcales</taxon>
        <taxon>Micrococcaceae</taxon>
        <taxon>Arthrobacter</taxon>
    </lineage>
</organism>
<gene>
    <name evidence="3" type="ORF">NNX28_12550</name>
</gene>
<proteinExistence type="inferred from homology"/>
<comment type="similarity">
    <text evidence="1">Belongs to the AHA1 family.</text>
</comment>
<dbReference type="InterPro" id="IPR013538">
    <property type="entry name" value="ASHA1/2-like_C"/>
</dbReference>
<dbReference type="CDD" id="cd07826">
    <property type="entry name" value="SRPBCC_CalC_Aha1-like_9"/>
    <property type="match status" value="1"/>
</dbReference>
<evidence type="ECO:0000259" key="2">
    <source>
        <dbReference type="Pfam" id="PF08327"/>
    </source>
</evidence>
<comment type="caution">
    <text evidence="3">The sequence shown here is derived from an EMBL/GenBank/DDBJ whole genome shotgun (WGS) entry which is preliminary data.</text>
</comment>
<name>A0ABT1NSR8_9MICC</name>
<sequence>MSNPLVLDAPPGQPLIEYHREFDFPVHSVFAAHTDPDLYARWNSSGPTPPRFDLFEPRSGGAYRWVQAGDDGVEYAMRGVFHTVRQDEFLLQTFEFEGYPDVVTLEYSTFTGLPGGRSRLTGRSLYPSVEFRDEFLSNGMGDVMSDGYDQLDELLGSVPAGS</sequence>
<evidence type="ECO:0000313" key="4">
    <source>
        <dbReference type="Proteomes" id="UP001206924"/>
    </source>
</evidence>
<keyword evidence="4" id="KW-1185">Reference proteome</keyword>
<evidence type="ECO:0000256" key="1">
    <source>
        <dbReference type="ARBA" id="ARBA00006817"/>
    </source>
</evidence>
<protein>
    <submittedName>
        <fullName evidence="3">SRPBCC family protein</fullName>
    </submittedName>
</protein>
<dbReference type="Pfam" id="PF08327">
    <property type="entry name" value="AHSA1"/>
    <property type="match status" value="1"/>
</dbReference>
<dbReference type="SUPFAM" id="SSF55961">
    <property type="entry name" value="Bet v1-like"/>
    <property type="match status" value="1"/>
</dbReference>
<evidence type="ECO:0000313" key="3">
    <source>
        <dbReference type="EMBL" id="MCQ1950750.1"/>
    </source>
</evidence>
<dbReference type="InterPro" id="IPR023393">
    <property type="entry name" value="START-like_dom_sf"/>
</dbReference>
<reference evidence="3 4" key="1">
    <citation type="submission" date="2022-07" db="EMBL/GenBank/DDBJ databases">
        <title>Novel species in genus Arthrobacter.</title>
        <authorList>
            <person name="Liu Y."/>
        </authorList>
    </citation>
    <scope>NUCLEOTIDE SEQUENCE [LARGE SCALE GENOMIC DNA]</scope>
    <source>
        <strain evidence="4">zg-Y859</strain>
    </source>
</reference>
<accession>A0ABT1NSR8</accession>
<dbReference type="EMBL" id="JANFLP010000013">
    <property type="protein sequence ID" value="MCQ1950750.1"/>
    <property type="molecule type" value="Genomic_DNA"/>
</dbReference>
<dbReference type="Proteomes" id="UP001206924">
    <property type="component" value="Unassembled WGS sequence"/>
</dbReference>
<dbReference type="Gene3D" id="3.30.530.20">
    <property type="match status" value="1"/>
</dbReference>